<evidence type="ECO:0000256" key="4">
    <source>
        <dbReference type="ARBA" id="ARBA00022801"/>
    </source>
</evidence>
<evidence type="ECO:0000256" key="5">
    <source>
        <dbReference type="ARBA" id="ARBA00022833"/>
    </source>
</evidence>
<keyword evidence="6 9" id="KW-0326">Glycosidase</keyword>
<keyword evidence="5 9" id="KW-0862">Zinc</keyword>
<comment type="caution">
    <text evidence="11">The sequence shown here is derived from an EMBL/GenBank/DDBJ whole genome shotgun (WGS) entry which is preliminary data.</text>
</comment>
<dbReference type="Gene3D" id="2.60.40.1180">
    <property type="entry name" value="Golgi alpha-mannosidase II"/>
    <property type="match status" value="1"/>
</dbReference>
<keyword evidence="12" id="KW-1185">Reference proteome</keyword>
<evidence type="ECO:0000256" key="8">
    <source>
        <dbReference type="ARBA" id="ARBA00093232"/>
    </source>
</evidence>
<proteinExistence type="inferred from homology"/>
<dbReference type="InterPro" id="IPR011330">
    <property type="entry name" value="Glyco_hydro/deAcase_b/a-brl"/>
</dbReference>
<evidence type="ECO:0000256" key="2">
    <source>
        <dbReference type="ARBA" id="ARBA00011748"/>
    </source>
</evidence>
<dbReference type="AlphaFoldDB" id="A0AAD8AIN9"/>
<reference evidence="11" key="1">
    <citation type="journal article" date="2023" name="IScience">
        <title>Live-bearing cockroach genome reveals convergent evolutionary mechanisms linked to viviparity in insects and beyond.</title>
        <authorList>
            <person name="Fouks B."/>
            <person name="Harrison M.C."/>
            <person name="Mikhailova A.A."/>
            <person name="Marchal E."/>
            <person name="English S."/>
            <person name="Carruthers M."/>
            <person name="Jennings E.C."/>
            <person name="Chiamaka E.L."/>
            <person name="Frigard R.A."/>
            <person name="Pippel M."/>
            <person name="Attardo G.M."/>
            <person name="Benoit J.B."/>
            <person name="Bornberg-Bauer E."/>
            <person name="Tobe S.S."/>
        </authorList>
    </citation>
    <scope>NUCLEOTIDE SEQUENCE</scope>
    <source>
        <strain evidence="11">Stay&amp;Tobe</strain>
    </source>
</reference>
<evidence type="ECO:0000256" key="3">
    <source>
        <dbReference type="ARBA" id="ARBA00022723"/>
    </source>
</evidence>
<dbReference type="Proteomes" id="UP001233999">
    <property type="component" value="Unassembled WGS sequence"/>
</dbReference>
<dbReference type="EC" id="3.2.1.-" evidence="9"/>
<keyword evidence="3 9" id="KW-0479">Metal-binding</keyword>
<sequence length="832" mass="95388">MGDFLWRQNWDPDSRTDLLTHNQPFDIYSIKHSCGPHPQVCLNFDFRKIPGEYTEYSLRAVPIDQYNVKQKAELLLEQYGRTGSLFPHNVVLMPLGDDFRFDHDVEWSQQYNNYKMLFDYINQNQDKYHAEVRFGTPSDYFNAVRERTQNFQSLRGDFFVYSDIFAEGRPAYWSGYFTTRPYWKILDRELESNLRSAEILYTVALNRARQHGFNKTIQLLERDYERITKARQSLALFQHHDAITGTSKSFVMHDYALKMFEGIQDTVFIQQRCAQTLLARDTSGLSRGDADMDRESYEKLPRKVPLVVPRNEPRRIVLFNPLAQQRQDVVRIRVTTPHVKVLDNEGNAIPYQVNPVWNLTRDTKATSDNTREDADKSDLVLQMARDVFEVMFVADLPPLSLLPCGKNVDDPSYVPPFEVKGMQTGDIQLENHRMKLLFDGRSGFLKAITRKATGHTTQCGLQFAAYPSAQFHSGAYLFMPDPNSRELEKDILDNQHGLQIVITSGPIASDLTVIYHPILSHTVRIYHAAGPLSEGVYIENLIDFEAPPKNRETELFMRVVTDISNGDPPEFYSDLNGFQMQKRVKVERIGIEGNYFPITNMAYIQDSSRRLSLLVNHAQGAASWQPGWLEVMLDRRTLYDDSRGMGEGIVDNKRMLTKFWLLLEEVKSQDSPVNTEIFSRPSLFAHHLSNGLMYPANLFVVEGVTETVKDRDLVLNKKVVLLNRPFPCDVHLLNLRTLSDSSYMQFPSTSALMVLQRQGYACDVGADVAIPQCSLEVTDNAFHKRTLFNDLSVGSIAQTSLTGLHQIQKFQSLDDVVMSPMELLSLNMTFVL</sequence>
<dbReference type="PANTHER" id="PTHR11607">
    <property type="entry name" value="ALPHA-MANNOSIDASE"/>
    <property type="match status" value="1"/>
</dbReference>
<dbReference type="Pfam" id="PF09261">
    <property type="entry name" value="Alpha-mann_mid"/>
    <property type="match status" value="1"/>
</dbReference>
<dbReference type="InterPro" id="IPR000602">
    <property type="entry name" value="Glyco_hydro_38_N"/>
</dbReference>
<dbReference type="GO" id="GO:0006491">
    <property type="term" value="P:N-glycan processing"/>
    <property type="evidence" value="ECO:0007669"/>
    <property type="project" value="TreeGrafter"/>
</dbReference>
<dbReference type="Gene3D" id="1.20.1270.50">
    <property type="entry name" value="Glycoside hydrolase family 38, central domain"/>
    <property type="match status" value="1"/>
</dbReference>
<dbReference type="InterPro" id="IPR011682">
    <property type="entry name" value="Glyco_hydro_38_C"/>
</dbReference>
<dbReference type="Pfam" id="PF01074">
    <property type="entry name" value="Glyco_hydro_38N"/>
    <property type="match status" value="1"/>
</dbReference>
<dbReference type="EMBL" id="JASPKZ010000548">
    <property type="protein sequence ID" value="KAJ9599752.1"/>
    <property type="molecule type" value="Genomic_DNA"/>
</dbReference>
<evidence type="ECO:0000256" key="6">
    <source>
        <dbReference type="ARBA" id="ARBA00023295"/>
    </source>
</evidence>
<comment type="function">
    <text evidence="7">Catalyzes the first committed step in the biosynthesis of complex N-glycans. It controls conversion of high mannose to complex N-glycans; the final hydrolytic step in the N-glycan maturation pathway.</text>
</comment>
<dbReference type="SUPFAM" id="SSF74650">
    <property type="entry name" value="Galactose mutarotase-like"/>
    <property type="match status" value="1"/>
</dbReference>
<dbReference type="GO" id="GO:0006013">
    <property type="term" value="P:mannose metabolic process"/>
    <property type="evidence" value="ECO:0007669"/>
    <property type="project" value="InterPro"/>
</dbReference>
<dbReference type="GO" id="GO:0046872">
    <property type="term" value="F:metal ion binding"/>
    <property type="evidence" value="ECO:0007669"/>
    <property type="project" value="UniProtKB-KW"/>
</dbReference>
<dbReference type="GO" id="GO:0030246">
    <property type="term" value="F:carbohydrate binding"/>
    <property type="evidence" value="ECO:0007669"/>
    <property type="project" value="InterPro"/>
</dbReference>
<dbReference type="Gene3D" id="3.20.110.10">
    <property type="entry name" value="Glycoside hydrolase 38, N terminal domain"/>
    <property type="match status" value="1"/>
</dbReference>
<dbReference type="InterPro" id="IPR028995">
    <property type="entry name" value="Glyco_hydro_57/38_cen_sf"/>
</dbReference>
<dbReference type="GO" id="GO:0004572">
    <property type="term" value="F:mannosyl-oligosaccharide 1,3-1,6-alpha-mannosidase activity"/>
    <property type="evidence" value="ECO:0007669"/>
    <property type="project" value="UniProtKB-EC"/>
</dbReference>
<evidence type="ECO:0000256" key="9">
    <source>
        <dbReference type="RuleBase" id="RU361199"/>
    </source>
</evidence>
<dbReference type="InterPro" id="IPR050843">
    <property type="entry name" value="Glycosyl_Hydrlase_38"/>
</dbReference>
<feature type="domain" description="Glycoside hydrolase family 38 central" evidence="10">
    <location>
        <begin position="171"/>
        <end position="259"/>
    </location>
</feature>
<evidence type="ECO:0000259" key="10">
    <source>
        <dbReference type="SMART" id="SM00872"/>
    </source>
</evidence>
<reference evidence="11" key="2">
    <citation type="submission" date="2023-05" db="EMBL/GenBank/DDBJ databases">
        <authorList>
            <person name="Fouks B."/>
        </authorList>
    </citation>
    <scope>NUCLEOTIDE SEQUENCE</scope>
    <source>
        <strain evidence="11">Stay&amp;Tobe</strain>
        <tissue evidence="11">Testes</tissue>
    </source>
</reference>
<protein>
    <recommendedName>
        <fullName evidence="9">Alpha-mannosidase</fullName>
        <ecNumber evidence="9">3.2.1.-</ecNumber>
    </recommendedName>
</protein>
<organism evidence="11 12">
    <name type="scientific">Diploptera punctata</name>
    <name type="common">Pacific beetle cockroach</name>
    <dbReference type="NCBI Taxonomy" id="6984"/>
    <lineage>
        <taxon>Eukaryota</taxon>
        <taxon>Metazoa</taxon>
        <taxon>Ecdysozoa</taxon>
        <taxon>Arthropoda</taxon>
        <taxon>Hexapoda</taxon>
        <taxon>Insecta</taxon>
        <taxon>Pterygota</taxon>
        <taxon>Neoptera</taxon>
        <taxon>Polyneoptera</taxon>
        <taxon>Dictyoptera</taxon>
        <taxon>Blattodea</taxon>
        <taxon>Blaberoidea</taxon>
        <taxon>Blaberidae</taxon>
        <taxon>Diplopterinae</taxon>
        <taxon>Diploptera</taxon>
    </lineage>
</organism>
<name>A0AAD8AIN9_DIPPU</name>
<dbReference type="InterPro" id="IPR015341">
    <property type="entry name" value="Glyco_hydro_38_cen"/>
</dbReference>
<dbReference type="InterPro" id="IPR013780">
    <property type="entry name" value="Glyco_hydro_b"/>
</dbReference>
<dbReference type="SUPFAM" id="SSF88713">
    <property type="entry name" value="Glycoside hydrolase/deacetylase"/>
    <property type="match status" value="1"/>
</dbReference>
<dbReference type="PANTHER" id="PTHR11607:SF70">
    <property type="entry name" value="ALPHA-MANNOSIDASE"/>
    <property type="match status" value="1"/>
</dbReference>
<dbReference type="InterPro" id="IPR037094">
    <property type="entry name" value="Glyco_hydro_38_cen_sf"/>
</dbReference>
<dbReference type="Gene3D" id="2.70.98.30">
    <property type="entry name" value="Golgi alpha-mannosidase II, domain 4"/>
    <property type="match status" value="1"/>
</dbReference>
<comment type="subunit">
    <text evidence="2">Homodimer; disulfide-linked.</text>
</comment>
<comment type="cofactor">
    <cofactor evidence="9">
        <name>Zn(2+)</name>
        <dbReference type="ChEBI" id="CHEBI:29105"/>
    </cofactor>
    <text evidence="9">Binds 1 zinc ion per subunit.</text>
</comment>
<dbReference type="InterPro" id="IPR027291">
    <property type="entry name" value="Glyco_hydro_38_N_sf"/>
</dbReference>
<dbReference type="SMART" id="SM00872">
    <property type="entry name" value="Alpha-mann_mid"/>
    <property type="match status" value="1"/>
</dbReference>
<comment type="similarity">
    <text evidence="1 9">Belongs to the glycosyl hydrolase 38 family.</text>
</comment>
<accession>A0AAD8AIN9</accession>
<dbReference type="Pfam" id="PF07748">
    <property type="entry name" value="Glyco_hydro_38C"/>
    <property type="match status" value="1"/>
</dbReference>
<dbReference type="SUPFAM" id="SSF88688">
    <property type="entry name" value="Families 57/38 glycoside transferase middle domain"/>
    <property type="match status" value="1"/>
</dbReference>
<evidence type="ECO:0000256" key="7">
    <source>
        <dbReference type="ARBA" id="ARBA00059516"/>
    </source>
</evidence>
<keyword evidence="4 9" id="KW-0378">Hydrolase</keyword>
<dbReference type="GO" id="GO:0000139">
    <property type="term" value="C:Golgi membrane"/>
    <property type="evidence" value="ECO:0007669"/>
    <property type="project" value="TreeGrafter"/>
</dbReference>
<evidence type="ECO:0000256" key="1">
    <source>
        <dbReference type="ARBA" id="ARBA00009792"/>
    </source>
</evidence>
<comment type="catalytic activity">
    <reaction evidence="8">
        <text>N(4)-{beta-D-GlcNAc-(1-&gt;2)-alpha-D-Man-(1-&gt;3)-[alpha-D-Man-(1-&gt;3)-[alpha-D-Man-(1-&gt;6)]-alpha-D-Man-(1-&gt;6)]-beta-D-Man-(1-&gt;4)-beta-D-GlcNAc-(1-&gt;4)-beta-D-GlcNAc}-L-asparaginyl-[protein] + 2 H2O = 2 alpha-D-mannopyranose + an N(4)-{beta-D-GlcNAc-(1-&gt;2)-alpha-D-Man-(1-&gt;3)-[alpha-D-Man-(1-&gt;6)]-beta-D-Man-(1-&gt;4)-beta-D-GlcNAc-(1-&gt;4)-beta-D-GlcNAc}-L-asparaginyl-[protein]</text>
        <dbReference type="Rhea" id="RHEA:56052"/>
        <dbReference type="Rhea" id="RHEA-COMP:14368"/>
        <dbReference type="Rhea" id="RHEA-COMP:14369"/>
        <dbReference type="ChEBI" id="CHEBI:15377"/>
        <dbReference type="ChEBI" id="CHEBI:28729"/>
        <dbReference type="ChEBI" id="CHEBI:60615"/>
        <dbReference type="ChEBI" id="CHEBI:60625"/>
        <dbReference type="EC" id="3.2.1.114"/>
    </reaction>
</comment>
<dbReference type="InterPro" id="IPR011013">
    <property type="entry name" value="Gal_mutarotase_sf_dom"/>
</dbReference>
<dbReference type="FunFam" id="1.20.1270.50:FF:000001">
    <property type="entry name" value="Alpha-mannosidase"/>
    <property type="match status" value="1"/>
</dbReference>
<evidence type="ECO:0000313" key="11">
    <source>
        <dbReference type="EMBL" id="KAJ9599752.1"/>
    </source>
</evidence>
<evidence type="ECO:0000313" key="12">
    <source>
        <dbReference type="Proteomes" id="UP001233999"/>
    </source>
</evidence>
<gene>
    <name evidence="11" type="ORF">L9F63_026398</name>
</gene>